<organism evidence="2 3">
    <name type="scientific">Halioxenophilus aromaticivorans</name>
    <dbReference type="NCBI Taxonomy" id="1306992"/>
    <lineage>
        <taxon>Bacteria</taxon>
        <taxon>Pseudomonadati</taxon>
        <taxon>Pseudomonadota</taxon>
        <taxon>Gammaproteobacteria</taxon>
        <taxon>Alteromonadales</taxon>
        <taxon>Alteromonadaceae</taxon>
        <taxon>Halioxenophilus</taxon>
    </lineage>
</organism>
<dbReference type="Gene3D" id="3.40.50.1820">
    <property type="entry name" value="alpha/beta hydrolase"/>
    <property type="match status" value="1"/>
</dbReference>
<dbReference type="InterPro" id="IPR020802">
    <property type="entry name" value="TesA-like"/>
</dbReference>
<accession>A0AAV3U4F3</accession>
<dbReference type="AlphaFoldDB" id="A0AAV3U4F3"/>
<proteinExistence type="predicted"/>
<dbReference type="Pfam" id="PF00550">
    <property type="entry name" value="PP-binding"/>
    <property type="match status" value="1"/>
</dbReference>
<dbReference type="SUPFAM" id="SSF47336">
    <property type="entry name" value="ACP-like"/>
    <property type="match status" value="1"/>
</dbReference>
<name>A0AAV3U4F3_9ALTE</name>
<dbReference type="Pfam" id="PF13193">
    <property type="entry name" value="AMP-binding_C"/>
    <property type="match status" value="1"/>
</dbReference>
<dbReference type="PROSITE" id="PS50075">
    <property type="entry name" value="CARRIER"/>
    <property type="match status" value="1"/>
</dbReference>
<comment type="caution">
    <text evidence="2">The sequence shown here is derived from an EMBL/GenBank/DDBJ whole genome shotgun (WGS) entry which is preliminary data.</text>
</comment>
<dbReference type="EMBL" id="BAABLX010000023">
    <property type="protein sequence ID" value="GAA4944368.1"/>
    <property type="molecule type" value="Genomic_DNA"/>
</dbReference>
<keyword evidence="3" id="KW-1185">Reference proteome</keyword>
<dbReference type="Pfam" id="PF00975">
    <property type="entry name" value="Thioesterase"/>
    <property type="match status" value="1"/>
</dbReference>
<protein>
    <recommendedName>
        <fullName evidence="1">Carrier domain-containing protein</fullName>
    </recommendedName>
</protein>
<dbReference type="InterPro" id="IPR000873">
    <property type="entry name" value="AMP-dep_synth/lig_dom"/>
</dbReference>
<dbReference type="Pfam" id="PF00501">
    <property type="entry name" value="AMP-binding"/>
    <property type="match status" value="1"/>
</dbReference>
<dbReference type="InterPro" id="IPR001031">
    <property type="entry name" value="Thioesterase"/>
</dbReference>
<evidence type="ECO:0000313" key="2">
    <source>
        <dbReference type="EMBL" id="GAA4944368.1"/>
    </source>
</evidence>
<dbReference type="Gene3D" id="3.40.50.12780">
    <property type="entry name" value="N-terminal domain of ligase-like"/>
    <property type="match status" value="1"/>
</dbReference>
<dbReference type="GO" id="GO:0005737">
    <property type="term" value="C:cytoplasm"/>
    <property type="evidence" value="ECO:0007669"/>
    <property type="project" value="TreeGrafter"/>
</dbReference>
<dbReference type="SUPFAM" id="SSF56801">
    <property type="entry name" value="Acetyl-CoA synthetase-like"/>
    <property type="match status" value="1"/>
</dbReference>
<reference evidence="3" key="1">
    <citation type="journal article" date="2019" name="Int. J. Syst. Evol. Microbiol.">
        <title>The Global Catalogue of Microorganisms (GCM) 10K type strain sequencing project: providing services to taxonomists for standard genome sequencing and annotation.</title>
        <authorList>
            <consortium name="The Broad Institute Genomics Platform"/>
            <consortium name="The Broad Institute Genome Sequencing Center for Infectious Disease"/>
            <person name="Wu L."/>
            <person name="Ma J."/>
        </authorList>
    </citation>
    <scope>NUCLEOTIDE SEQUENCE [LARGE SCALE GENOMIC DNA]</scope>
    <source>
        <strain evidence="3">JCM 19134</strain>
    </source>
</reference>
<dbReference type="InterPro" id="IPR029058">
    <property type="entry name" value="AB_hydrolase_fold"/>
</dbReference>
<dbReference type="RefSeq" id="WP_345422229.1">
    <property type="nucleotide sequence ID" value="NZ_AP031496.1"/>
</dbReference>
<gene>
    <name evidence="2" type="ORF">GCM10025791_24120</name>
</gene>
<dbReference type="Proteomes" id="UP001409585">
    <property type="component" value="Unassembled WGS sequence"/>
</dbReference>
<dbReference type="Gene3D" id="1.10.1200.10">
    <property type="entry name" value="ACP-like"/>
    <property type="match status" value="1"/>
</dbReference>
<dbReference type="GO" id="GO:0031177">
    <property type="term" value="F:phosphopantetheine binding"/>
    <property type="evidence" value="ECO:0007669"/>
    <property type="project" value="TreeGrafter"/>
</dbReference>
<dbReference type="Gene3D" id="3.30.300.30">
    <property type="match status" value="1"/>
</dbReference>
<evidence type="ECO:0000313" key="3">
    <source>
        <dbReference type="Proteomes" id="UP001409585"/>
    </source>
</evidence>
<dbReference type="PANTHER" id="PTHR45527:SF1">
    <property type="entry name" value="FATTY ACID SYNTHASE"/>
    <property type="match status" value="1"/>
</dbReference>
<dbReference type="InterPro" id="IPR025110">
    <property type="entry name" value="AMP-bd_C"/>
</dbReference>
<dbReference type="SUPFAM" id="SSF53474">
    <property type="entry name" value="alpha/beta-Hydrolases"/>
    <property type="match status" value="1"/>
</dbReference>
<dbReference type="InterPro" id="IPR045851">
    <property type="entry name" value="AMP-bd_C_sf"/>
</dbReference>
<dbReference type="InterPro" id="IPR009081">
    <property type="entry name" value="PP-bd_ACP"/>
</dbReference>
<dbReference type="PANTHER" id="PTHR45527">
    <property type="entry name" value="NONRIBOSOMAL PEPTIDE SYNTHETASE"/>
    <property type="match status" value="1"/>
</dbReference>
<dbReference type="SMART" id="SM00824">
    <property type="entry name" value="PKS_TE"/>
    <property type="match status" value="1"/>
</dbReference>
<dbReference type="InterPro" id="IPR036736">
    <property type="entry name" value="ACP-like_sf"/>
</dbReference>
<feature type="domain" description="Carrier" evidence="1">
    <location>
        <begin position="535"/>
        <end position="609"/>
    </location>
</feature>
<dbReference type="InterPro" id="IPR042099">
    <property type="entry name" value="ANL_N_sf"/>
</dbReference>
<evidence type="ECO:0000259" key="1">
    <source>
        <dbReference type="PROSITE" id="PS50075"/>
    </source>
</evidence>
<dbReference type="GO" id="GO:0043041">
    <property type="term" value="P:amino acid activation for nonribosomal peptide biosynthetic process"/>
    <property type="evidence" value="ECO:0007669"/>
    <property type="project" value="TreeGrafter"/>
</dbReference>
<dbReference type="GO" id="GO:0044550">
    <property type="term" value="P:secondary metabolite biosynthetic process"/>
    <property type="evidence" value="ECO:0007669"/>
    <property type="project" value="TreeGrafter"/>
</dbReference>
<sequence>MVNASQNIQNNDYCPFNQGFWQWVLQTPLAMAIEDGSRKISYGELGATIGNLSALIQSRASANSSGQPSQFVAVLANHSAEVITGIVAAVVAGKAYLPLDPSQPEARLLAITESLQPGIIIADAANQQRAEALALAAHASGVVMAVLSVELPNGGDARATAPFSPQQIEKHLPAYALTTSGTTGTPKIIVHSRASMMRSTGHYLADLNISQSDKIALALPCSYTPAVFCIFGALYSGATLCVFDIKAGSTTDLIRWIESSQVSLLYSTATLFRRVINTAECVEQLVSLRDIHVVGEPLFTSDVALYQQNFSQHFTVHNGLGTSETACLTRFQINAGTELTGSQVPVGRPYDDVSLRLIDESGADVAEGEPGELVVMCDNFAQGYWGQPKLSAEKFKPVPEQPGSVAYYTGDRAQMLADGNLLYLGRGDTQIKLNGQRIELAEIEATLVVHPSVGNAAVSFNPSLEPAQIIAFAATALTADELRKFLAQRLPHYMVPSHFVCMDALPLNASGKVDRKALSEWQFSPNMAESGAIETPASMLELRVLNCFRDVLKKDLHVNSNFFVEGGDSFKAIELALELENAISAPVNISVLIEAPTPKLLTQAIEGLLYQGHSGVIASLHNKKAVDDAPGKSPKAMICLPGLFGDAFSFRAVVDRFQDDMPIYAMEYPGFEKLGRPMETLEDVVQICFDEIQDVYPVGDIVLVCYSLGGVIGFELCRRLAEAGRPVDSLVLLDCYTPKSIKRKYLLDSVREPLKAIYKKVVGRQDEFNAVFSRHDHLNRILTKAVYKYKPQPQQLTKALLVIATAERSVTVDYQQWWHLIRGEFKTCRIACDHLGLITKQHAPQVCEEMIRHLPESLPEGASPEPA</sequence>